<organism evidence="1 2">
    <name type="scientific">Hyphomonas pacifica</name>
    <dbReference type="NCBI Taxonomy" id="1280941"/>
    <lineage>
        <taxon>Bacteria</taxon>
        <taxon>Pseudomonadati</taxon>
        <taxon>Pseudomonadota</taxon>
        <taxon>Alphaproteobacteria</taxon>
        <taxon>Hyphomonadales</taxon>
        <taxon>Hyphomonadaceae</taxon>
        <taxon>Hyphomonas</taxon>
    </lineage>
</organism>
<evidence type="ECO:0000313" key="2">
    <source>
        <dbReference type="Proteomes" id="UP000249123"/>
    </source>
</evidence>
<dbReference type="SUPFAM" id="SSF47413">
    <property type="entry name" value="lambda repressor-like DNA-binding domains"/>
    <property type="match status" value="1"/>
</dbReference>
<sequence length="132" mass="15008">MLNPEYRFACNKGVLAVSGDFQLVYSLEIKVLDLEKKVLDLERDIADLRDQIRNVEEEAPLNLPEEIIEKIREGENAVRAVRQFRLMTQKDLSDVCGIRPNHISAIERGMSYGLKTAKRLAEALDVPVDLLT</sequence>
<dbReference type="Pfam" id="PF01381">
    <property type="entry name" value="HTH_3"/>
    <property type="match status" value="1"/>
</dbReference>
<dbReference type="EMBL" id="AWFB01000016">
    <property type="protein sequence ID" value="RAN33890.1"/>
    <property type="molecule type" value="Genomic_DNA"/>
</dbReference>
<accession>A0A328JVR4</accession>
<dbReference type="eggNOG" id="COG1396">
    <property type="taxonomic scope" value="Bacteria"/>
</dbReference>
<evidence type="ECO:0000313" key="1">
    <source>
        <dbReference type="EMBL" id="RAN33890.1"/>
    </source>
</evidence>
<dbReference type="SMART" id="SM00530">
    <property type="entry name" value="HTH_XRE"/>
    <property type="match status" value="1"/>
</dbReference>
<dbReference type="Proteomes" id="UP000249123">
    <property type="component" value="Unassembled WGS sequence"/>
</dbReference>
<dbReference type="Gene3D" id="1.10.260.40">
    <property type="entry name" value="lambda repressor-like DNA-binding domains"/>
    <property type="match status" value="1"/>
</dbReference>
<gene>
    <name evidence="1" type="ORF">HY3_12025</name>
</gene>
<keyword evidence="2" id="KW-1185">Reference proteome</keyword>
<dbReference type="CDD" id="cd00093">
    <property type="entry name" value="HTH_XRE"/>
    <property type="match status" value="1"/>
</dbReference>
<dbReference type="AlphaFoldDB" id="A0A062U1D9"/>
<comment type="caution">
    <text evidence="1">The sequence shown here is derived from an EMBL/GenBank/DDBJ whole genome shotgun (WGS) entry which is preliminary data.</text>
</comment>
<dbReference type="InterPro" id="IPR001387">
    <property type="entry name" value="Cro/C1-type_HTH"/>
</dbReference>
<proteinExistence type="predicted"/>
<name>A0A062U1D9_9PROT</name>
<dbReference type="PROSITE" id="PS50943">
    <property type="entry name" value="HTH_CROC1"/>
    <property type="match status" value="1"/>
</dbReference>
<accession>A0A062U1D9</accession>
<reference evidence="1 2" key="1">
    <citation type="submission" date="2013-04" db="EMBL/GenBank/DDBJ databases">
        <title>Hyphomonas sp. T24B3 Genome Sequencing.</title>
        <authorList>
            <person name="Lai Q."/>
            <person name="Shao Z."/>
        </authorList>
    </citation>
    <scope>NUCLEOTIDE SEQUENCE [LARGE SCALE GENOMIC DNA]</scope>
    <source>
        <strain evidence="1 2">T24B3</strain>
    </source>
</reference>
<dbReference type="OrthoDB" id="407979at2"/>
<protein>
    <submittedName>
        <fullName evidence="1">Uncharacterized protein</fullName>
    </submittedName>
</protein>
<dbReference type="InterPro" id="IPR010982">
    <property type="entry name" value="Lambda_DNA-bd_dom_sf"/>
</dbReference>
<dbReference type="RefSeq" id="WP_034827041.1">
    <property type="nucleotide sequence ID" value="NZ_AWFA01000025.1"/>
</dbReference>
<dbReference type="GO" id="GO:0003677">
    <property type="term" value="F:DNA binding"/>
    <property type="evidence" value="ECO:0007669"/>
    <property type="project" value="InterPro"/>
</dbReference>
<dbReference type="STRING" id="1280941.HY2_13655"/>